<evidence type="ECO:0000313" key="7">
    <source>
        <dbReference type="EMBL" id="CAH0534550.1"/>
    </source>
</evidence>
<evidence type="ECO:0000313" key="8">
    <source>
        <dbReference type="Proteomes" id="UP000838672"/>
    </source>
</evidence>
<dbReference type="SMART" id="SM00382">
    <property type="entry name" value="AAA"/>
    <property type="match status" value="2"/>
</dbReference>
<feature type="domain" description="ABC transporter" evidence="6">
    <location>
        <begin position="2"/>
        <end position="246"/>
    </location>
</feature>
<evidence type="ECO:0000256" key="5">
    <source>
        <dbReference type="SAM" id="MobiDB-lite"/>
    </source>
</evidence>
<keyword evidence="4" id="KW-0175">Coiled coil</keyword>
<comment type="caution">
    <text evidence="7">The sequence shown here is derived from an EMBL/GenBank/DDBJ whole genome shotgun (WGS) entry which is preliminary data.</text>
</comment>
<feature type="coiled-coil region" evidence="4">
    <location>
        <begin position="84"/>
        <end position="111"/>
    </location>
</feature>
<dbReference type="SUPFAM" id="SSF52540">
    <property type="entry name" value="P-loop containing nucleoside triphosphate hydrolases"/>
    <property type="match status" value="2"/>
</dbReference>
<evidence type="ECO:0000256" key="2">
    <source>
        <dbReference type="ARBA" id="ARBA00022741"/>
    </source>
</evidence>
<evidence type="ECO:0000256" key="4">
    <source>
        <dbReference type="SAM" id="Coils"/>
    </source>
</evidence>
<dbReference type="RefSeq" id="WP_237467368.1">
    <property type="nucleotide sequence ID" value="NZ_CAKLDI010000001.1"/>
</dbReference>
<keyword evidence="3 7" id="KW-0067">ATP-binding</keyword>
<feature type="region of interest" description="Disordered" evidence="5">
    <location>
        <begin position="526"/>
        <end position="557"/>
    </location>
</feature>
<feature type="compositionally biased region" description="Basic and acidic residues" evidence="5">
    <location>
        <begin position="526"/>
        <end position="556"/>
    </location>
</feature>
<gene>
    <name evidence="7" type="primary">yheS</name>
    <name evidence="7" type="ORF">VST7929_02494</name>
</gene>
<proteinExistence type="predicted"/>
<dbReference type="Gene3D" id="3.40.50.300">
    <property type="entry name" value="P-loop containing nucleotide triphosphate hydrolases"/>
    <property type="match status" value="2"/>
</dbReference>
<keyword evidence="1" id="KW-0677">Repeat</keyword>
<dbReference type="NCBIfam" id="NF007921">
    <property type="entry name" value="PRK10636.1"/>
    <property type="match status" value="1"/>
</dbReference>
<evidence type="ECO:0000259" key="6">
    <source>
        <dbReference type="PROSITE" id="PS50893"/>
    </source>
</evidence>
<dbReference type="Pfam" id="PF00005">
    <property type="entry name" value="ABC_tran"/>
    <property type="match status" value="2"/>
</dbReference>
<organism evidence="7 8">
    <name type="scientific">Vibrio stylophorae</name>
    <dbReference type="NCBI Taxonomy" id="659351"/>
    <lineage>
        <taxon>Bacteria</taxon>
        <taxon>Pseudomonadati</taxon>
        <taxon>Pseudomonadota</taxon>
        <taxon>Gammaproteobacteria</taxon>
        <taxon>Vibrionales</taxon>
        <taxon>Vibrionaceae</taxon>
        <taxon>Vibrio</taxon>
    </lineage>
</organism>
<name>A0ABM8ZX31_9VIBR</name>
<dbReference type="InterPro" id="IPR032781">
    <property type="entry name" value="ABC_tran_Xtn"/>
</dbReference>
<feature type="domain" description="ABC transporter" evidence="6">
    <location>
        <begin position="313"/>
        <end position="528"/>
    </location>
</feature>
<evidence type="ECO:0000256" key="3">
    <source>
        <dbReference type="ARBA" id="ARBA00022840"/>
    </source>
</evidence>
<evidence type="ECO:0000256" key="1">
    <source>
        <dbReference type="ARBA" id="ARBA00022737"/>
    </source>
</evidence>
<dbReference type="InterPro" id="IPR017871">
    <property type="entry name" value="ABC_transporter-like_CS"/>
</dbReference>
<dbReference type="Pfam" id="PF12848">
    <property type="entry name" value="ABC_tran_Xtn"/>
    <property type="match status" value="1"/>
</dbReference>
<keyword evidence="8" id="KW-1185">Reference proteome</keyword>
<dbReference type="EMBL" id="CAKLDI010000001">
    <property type="protein sequence ID" value="CAH0534550.1"/>
    <property type="molecule type" value="Genomic_DNA"/>
</dbReference>
<sequence>MIRFSDIQLLRGGRALLDHTTATIQPGDKVGLVGKNGCGKSSLFALIKGELHTDAGEISVPHHWAVAWVAQETPALERSALEYVIDGDREYRQLERDLEAAQQSGDGTKEAELHGMIETIGGYTIRSRAAELLAGLGFAQEQMDWHLTEFSGGWRMRLNLAQALLCRSDLLLLDEPTNHLDLDAVLWLERWLQSYRGTLVLISHDRDFLDPIVKRIIHIEHEQLNEYGGNYSSFEVMRAEKLAQQQAQFQKQQRDIAHMQSYIDRFRYKASKARQAQSRLKALEKMERVLPAQYDNPFQFQFREPAALPNPILMMDDVAAGYGDRVILQKIRLNLVPGSRIGLLGRNGAGKSTLIKLLANEIQAQGGECTYSQGVKIGYFAQHQLETLRLDDTPLAHMMSLAPEATEQQLRDYLGCFGFNGDQALSIVRPFSGGEKARLVLALIVWQKPNLLLLDEPTNHLDLDMRQALTLALQSFEGAMVIVSHDRYLLRATTDDLYLVDNQQVMPFDGDLDDYYQWLLQQKREQRQAEQPKTEQADKPSVSRKEQKRLEAEHRQSTAPLRKIIQQAESKMDKLNAELAELENQLLDTSLYQAENKAKLSQVLSAQTQCKQALEEIEMDWMGAQEELEAAENAFQTQLSA</sequence>
<dbReference type="CDD" id="cd03221">
    <property type="entry name" value="ABCF_EF-3"/>
    <property type="match status" value="2"/>
</dbReference>
<dbReference type="InterPro" id="IPR027417">
    <property type="entry name" value="P-loop_NTPase"/>
</dbReference>
<dbReference type="InterPro" id="IPR003593">
    <property type="entry name" value="AAA+_ATPase"/>
</dbReference>
<reference evidence="7" key="1">
    <citation type="submission" date="2021-11" db="EMBL/GenBank/DDBJ databases">
        <authorList>
            <person name="Rodrigo-Torres L."/>
            <person name="Arahal R. D."/>
            <person name="Lucena T."/>
        </authorList>
    </citation>
    <scope>NUCLEOTIDE SEQUENCE</scope>
    <source>
        <strain evidence="7">CECT 7929</strain>
    </source>
</reference>
<dbReference type="PANTHER" id="PTHR19211:SF14">
    <property type="entry name" value="ATP-BINDING CASSETTE SUB-FAMILY F MEMBER 1"/>
    <property type="match status" value="1"/>
</dbReference>
<dbReference type="PROSITE" id="PS00211">
    <property type="entry name" value="ABC_TRANSPORTER_1"/>
    <property type="match status" value="2"/>
</dbReference>
<dbReference type="PROSITE" id="PS50893">
    <property type="entry name" value="ABC_TRANSPORTER_2"/>
    <property type="match status" value="2"/>
</dbReference>
<feature type="coiled-coil region" evidence="4">
    <location>
        <begin position="565"/>
        <end position="634"/>
    </location>
</feature>
<dbReference type="PANTHER" id="PTHR19211">
    <property type="entry name" value="ATP-BINDING TRANSPORT PROTEIN-RELATED"/>
    <property type="match status" value="1"/>
</dbReference>
<dbReference type="InterPro" id="IPR050611">
    <property type="entry name" value="ABCF"/>
</dbReference>
<protein>
    <submittedName>
        <fullName evidence="7">ABC transporter ATP-binding protein YheS</fullName>
    </submittedName>
</protein>
<dbReference type="Proteomes" id="UP000838672">
    <property type="component" value="Unassembled WGS sequence"/>
</dbReference>
<accession>A0ABM8ZX31</accession>
<dbReference type="InterPro" id="IPR003439">
    <property type="entry name" value="ABC_transporter-like_ATP-bd"/>
</dbReference>
<keyword evidence="2" id="KW-0547">Nucleotide-binding</keyword>
<dbReference type="GO" id="GO:0005524">
    <property type="term" value="F:ATP binding"/>
    <property type="evidence" value="ECO:0007669"/>
    <property type="project" value="UniProtKB-KW"/>
</dbReference>